<dbReference type="RefSeq" id="WP_172185389.1">
    <property type="nucleotide sequence ID" value="NZ_CAWPPK010000285.1"/>
</dbReference>
<dbReference type="Pfam" id="PF00106">
    <property type="entry name" value="adh_short"/>
    <property type="match status" value="1"/>
</dbReference>
<dbReference type="Proteomes" id="UP000702425">
    <property type="component" value="Unassembled WGS sequence"/>
</dbReference>
<gene>
    <name evidence="3" type="primary">fabG_4</name>
    <name evidence="3" type="ORF">E5S67_00612</name>
</gene>
<dbReference type="PANTHER" id="PTHR43639:SF9">
    <property type="entry name" value="BLL5898 PROTEIN"/>
    <property type="match status" value="1"/>
</dbReference>
<evidence type="ECO:0000313" key="4">
    <source>
        <dbReference type="Proteomes" id="UP000702425"/>
    </source>
</evidence>
<dbReference type="GO" id="GO:0004316">
    <property type="term" value="F:3-oxoacyl-[acyl-carrier-protein] reductase (NADPH) activity"/>
    <property type="evidence" value="ECO:0007669"/>
    <property type="project" value="UniProtKB-EC"/>
</dbReference>
<organism evidence="3 4">
    <name type="scientific">Microcoleus asticus IPMA8</name>
    <dbReference type="NCBI Taxonomy" id="2563858"/>
    <lineage>
        <taxon>Bacteria</taxon>
        <taxon>Bacillati</taxon>
        <taxon>Cyanobacteriota</taxon>
        <taxon>Cyanophyceae</taxon>
        <taxon>Oscillatoriophycideae</taxon>
        <taxon>Oscillatoriales</taxon>
        <taxon>Microcoleaceae</taxon>
        <taxon>Microcoleus</taxon>
        <taxon>Microcoleus asticus</taxon>
    </lineage>
</organism>
<dbReference type="InterPro" id="IPR036291">
    <property type="entry name" value="NAD(P)-bd_dom_sf"/>
</dbReference>
<dbReference type="PRINTS" id="PR00081">
    <property type="entry name" value="GDHRDH"/>
</dbReference>
<dbReference type="EC" id="1.1.1.100" evidence="3"/>
<reference evidence="3 4" key="1">
    <citation type="journal article" date="2020" name="Sci. Rep.">
        <title>A novel cyanobacterial geosmin producer, revising GeoA distribution and dispersion patterns in Bacteria.</title>
        <authorList>
            <person name="Churro C."/>
            <person name="Semedo-Aguiar A.P."/>
            <person name="Silva A.D."/>
            <person name="Pereira-Leal J.B."/>
            <person name="Leite R.B."/>
        </authorList>
    </citation>
    <scope>NUCLEOTIDE SEQUENCE [LARGE SCALE GENOMIC DNA]</scope>
    <source>
        <strain evidence="3 4">IPMA8</strain>
    </source>
</reference>
<comment type="similarity">
    <text evidence="2">Belongs to the short-chain dehydrogenases/reductases (SDR) family.</text>
</comment>
<dbReference type="PRINTS" id="PR00080">
    <property type="entry name" value="SDRFAMILY"/>
</dbReference>
<keyword evidence="4" id="KW-1185">Reference proteome</keyword>
<keyword evidence="1 3" id="KW-0560">Oxidoreductase</keyword>
<dbReference type="SUPFAM" id="SSF51735">
    <property type="entry name" value="NAD(P)-binding Rossmann-fold domains"/>
    <property type="match status" value="1"/>
</dbReference>
<evidence type="ECO:0000256" key="2">
    <source>
        <dbReference type="RuleBase" id="RU000363"/>
    </source>
</evidence>
<comment type="caution">
    <text evidence="3">The sequence shown here is derived from an EMBL/GenBank/DDBJ whole genome shotgun (WGS) entry which is preliminary data.</text>
</comment>
<accession>A0ABX2CTJ4</accession>
<dbReference type="EMBL" id="SRRZ01000007">
    <property type="protein sequence ID" value="NQE32895.1"/>
    <property type="molecule type" value="Genomic_DNA"/>
</dbReference>
<proteinExistence type="inferred from homology"/>
<evidence type="ECO:0000256" key="1">
    <source>
        <dbReference type="ARBA" id="ARBA00023002"/>
    </source>
</evidence>
<dbReference type="CDD" id="cd05233">
    <property type="entry name" value="SDR_c"/>
    <property type="match status" value="1"/>
</dbReference>
<sequence>MIDLTGKVILVTGGSKGIGAVTVRTLVNAGAEVILHYCRSQTEAEAVAASVARDRCYLLAADLMLENAASTLWRDALKWRGHIDIIVNNAGIMQSAGIEDEFDIWSSAWQQTLQVNLVAVADLCREAIIYFKTRSGGTIINIASRAAFRGDDPNYLHYAASKGAVVALTRSIARGFAADNILAFTVAPGFVSTEMSNQFIQKCGEADIIRDIPIGKIAPPQDVANVIAFLASGLAAHATGTTIDINGASYVH</sequence>
<dbReference type="PANTHER" id="PTHR43639">
    <property type="entry name" value="OXIDOREDUCTASE, SHORT-CHAIN DEHYDROGENASE/REDUCTASE FAMILY (AFU_ORTHOLOGUE AFUA_5G02870)"/>
    <property type="match status" value="1"/>
</dbReference>
<name>A0ABX2CTJ4_9CYAN</name>
<dbReference type="InterPro" id="IPR002347">
    <property type="entry name" value="SDR_fam"/>
</dbReference>
<dbReference type="Gene3D" id="3.40.50.720">
    <property type="entry name" value="NAD(P)-binding Rossmann-like Domain"/>
    <property type="match status" value="1"/>
</dbReference>
<protein>
    <submittedName>
        <fullName evidence="3">3-oxoacyl-[acyl-carrier-protein] reductase FabG</fullName>
        <ecNumber evidence="3">1.1.1.100</ecNumber>
    </submittedName>
</protein>
<evidence type="ECO:0000313" key="3">
    <source>
        <dbReference type="EMBL" id="NQE32895.1"/>
    </source>
</evidence>